<keyword evidence="5" id="KW-0448">Lipopolysaccharide biosynthesis</keyword>
<reference evidence="9 10" key="1">
    <citation type="submission" date="2019-09" db="EMBL/GenBank/DDBJ databases">
        <title>Genome sequence of Rhodovastum atsumiense, a diverse member of the Acetobacteraceae family of non-sulfur purple photosynthetic bacteria.</title>
        <authorList>
            <person name="Meyer T."/>
            <person name="Kyndt J."/>
        </authorList>
    </citation>
    <scope>NUCLEOTIDE SEQUENCE [LARGE SCALE GENOMIC DNA]</scope>
    <source>
        <strain evidence="9 10">DSM 21279</strain>
    </source>
</reference>
<dbReference type="RefSeq" id="WP_150044630.1">
    <property type="nucleotide sequence ID" value="NZ_OW485601.1"/>
</dbReference>
<dbReference type="SUPFAM" id="SSF53448">
    <property type="entry name" value="Nucleotide-diphospho-sugar transferases"/>
    <property type="match status" value="1"/>
</dbReference>
<dbReference type="Pfam" id="PF00535">
    <property type="entry name" value="Glycos_transf_2"/>
    <property type="match status" value="1"/>
</dbReference>
<comment type="caution">
    <text evidence="9">The sequence shown here is derived from an EMBL/GenBank/DDBJ whole genome shotgun (WGS) entry which is preliminary data.</text>
</comment>
<evidence type="ECO:0000256" key="3">
    <source>
        <dbReference type="ARBA" id="ARBA00022679"/>
    </source>
</evidence>
<keyword evidence="10" id="KW-1185">Reference proteome</keyword>
<name>A0A5M6IKY1_9PROT</name>
<accession>A0A5M6IKY1</accession>
<feature type="domain" description="Glycosyltransferase 2-like" evidence="8">
    <location>
        <begin position="13"/>
        <end position="174"/>
    </location>
</feature>
<dbReference type="PANTHER" id="PTHR48090">
    <property type="entry name" value="UNDECAPRENYL-PHOSPHATE 4-DEOXY-4-FORMAMIDO-L-ARABINOSE TRANSFERASE-RELATED"/>
    <property type="match status" value="1"/>
</dbReference>
<dbReference type="InterPro" id="IPR050256">
    <property type="entry name" value="Glycosyltransferase_2"/>
</dbReference>
<protein>
    <submittedName>
        <fullName evidence="9">Glycosyltransferase family 2 protein</fullName>
    </submittedName>
</protein>
<organism evidence="9 10">
    <name type="scientific">Rhodovastum atsumiense</name>
    <dbReference type="NCBI Taxonomy" id="504468"/>
    <lineage>
        <taxon>Bacteria</taxon>
        <taxon>Pseudomonadati</taxon>
        <taxon>Pseudomonadota</taxon>
        <taxon>Alphaproteobacteria</taxon>
        <taxon>Acetobacterales</taxon>
        <taxon>Acetobacteraceae</taxon>
        <taxon>Rhodovastum</taxon>
    </lineage>
</organism>
<keyword evidence="2" id="KW-0328">Glycosyltransferase</keyword>
<evidence type="ECO:0000313" key="10">
    <source>
        <dbReference type="Proteomes" id="UP000325255"/>
    </source>
</evidence>
<dbReference type="EMBL" id="VWPK01000064">
    <property type="protein sequence ID" value="KAA5608926.1"/>
    <property type="molecule type" value="Genomic_DNA"/>
</dbReference>
<keyword evidence="6" id="KW-1133">Transmembrane helix</keyword>
<keyword evidence="3 9" id="KW-0808">Transferase</keyword>
<sequence>MPAVESATPPRVSIVIAVLNEAENIAPVCAELIPALASLHPFEVIFVDDGSSDATAAAIARAQAQHPEIRLLRHDRCCGKTAALRTGITAARAPWIATMDGDGQNIPADLVRMLELGLAAGSPAPLVAGIRTRRHDGWSRLVATRIANGFRRAVLGDECPDTGCGMKAFAREDFLRLPAFEGMHRFLPALFQLYGRRLVCCPVGHRARMAGRSKYTNLGRALVGLADTAGVIWLRARTRVPARVAEE</sequence>
<evidence type="ECO:0000256" key="5">
    <source>
        <dbReference type="ARBA" id="ARBA00022985"/>
    </source>
</evidence>
<keyword evidence="7" id="KW-0472">Membrane</keyword>
<dbReference type="InterPro" id="IPR029044">
    <property type="entry name" value="Nucleotide-diphossugar_trans"/>
</dbReference>
<gene>
    <name evidence="9" type="ORF">F1189_26695</name>
</gene>
<evidence type="ECO:0000256" key="4">
    <source>
        <dbReference type="ARBA" id="ARBA00022692"/>
    </source>
</evidence>
<evidence type="ECO:0000256" key="6">
    <source>
        <dbReference type="ARBA" id="ARBA00022989"/>
    </source>
</evidence>
<evidence type="ECO:0000256" key="2">
    <source>
        <dbReference type="ARBA" id="ARBA00022676"/>
    </source>
</evidence>
<dbReference type="CDD" id="cd04179">
    <property type="entry name" value="DPM_DPG-synthase_like"/>
    <property type="match status" value="1"/>
</dbReference>
<keyword evidence="4" id="KW-0812">Transmembrane</keyword>
<dbReference type="PANTHER" id="PTHR48090:SF3">
    <property type="entry name" value="UNDECAPRENYL-PHOSPHATE 4-DEOXY-4-FORMAMIDO-L-ARABINOSE TRANSFERASE"/>
    <property type="match status" value="1"/>
</dbReference>
<dbReference type="GO" id="GO:0005886">
    <property type="term" value="C:plasma membrane"/>
    <property type="evidence" value="ECO:0007669"/>
    <property type="project" value="TreeGrafter"/>
</dbReference>
<evidence type="ECO:0000256" key="1">
    <source>
        <dbReference type="ARBA" id="ARBA00022475"/>
    </source>
</evidence>
<dbReference type="GO" id="GO:0099621">
    <property type="term" value="F:undecaprenyl-phosphate 4-deoxy-4-formamido-L-arabinose transferase activity"/>
    <property type="evidence" value="ECO:0007669"/>
    <property type="project" value="TreeGrafter"/>
</dbReference>
<dbReference type="OrthoDB" id="9807795at2"/>
<evidence type="ECO:0000313" key="9">
    <source>
        <dbReference type="EMBL" id="KAA5608926.1"/>
    </source>
</evidence>
<dbReference type="Gene3D" id="3.90.550.10">
    <property type="entry name" value="Spore Coat Polysaccharide Biosynthesis Protein SpsA, Chain A"/>
    <property type="match status" value="1"/>
</dbReference>
<dbReference type="Proteomes" id="UP000325255">
    <property type="component" value="Unassembled WGS sequence"/>
</dbReference>
<dbReference type="InterPro" id="IPR001173">
    <property type="entry name" value="Glyco_trans_2-like"/>
</dbReference>
<proteinExistence type="predicted"/>
<evidence type="ECO:0000259" key="8">
    <source>
        <dbReference type="Pfam" id="PF00535"/>
    </source>
</evidence>
<dbReference type="AlphaFoldDB" id="A0A5M6IKY1"/>
<evidence type="ECO:0000256" key="7">
    <source>
        <dbReference type="ARBA" id="ARBA00023136"/>
    </source>
</evidence>
<keyword evidence="1" id="KW-1003">Cell membrane</keyword>
<dbReference type="GO" id="GO:0009103">
    <property type="term" value="P:lipopolysaccharide biosynthetic process"/>
    <property type="evidence" value="ECO:0007669"/>
    <property type="project" value="UniProtKB-KW"/>
</dbReference>
<dbReference type="FunFam" id="3.90.550.10:FF:000170">
    <property type="entry name" value="Dolichol-phosphate mannosyltransferase"/>
    <property type="match status" value="1"/>
</dbReference>